<dbReference type="SUPFAM" id="SSF47384">
    <property type="entry name" value="Homodimeric domain of signal transducing histidine kinase"/>
    <property type="match status" value="1"/>
</dbReference>
<keyword evidence="7" id="KW-0175">Coiled coil</keyword>
<dbReference type="RefSeq" id="WP_193461815.1">
    <property type="nucleotide sequence ID" value="NZ_BMXO01000013.1"/>
</dbReference>
<dbReference type="CDD" id="cd16922">
    <property type="entry name" value="HATPase_EvgS-ArcB-TorS-like"/>
    <property type="match status" value="1"/>
</dbReference>
<dbReference type="Gene3D" id="3.30.450.40">
    <property type="match status" value="2"/>
</dbReference>
<comment type="caution">
    <text evidence="9">The sequence shown here is derived from an EMBL/GenBank/DDBJ whole genome shotgun (WGS) entry which is preliminary data.</text>
</comment>
<comment type="catalytic activity">
    <reaction evidence="1">
        <text>ATP + protein L-histidine = ADP + protein N-phospho-L-histidine.</text>
        <dbReference type="EC" id="2.7.13.3"/>
    </reaction>
</comment>
<dbReference type="PANTHER" id="PTHR43711">
    <property type="entry name" value="TWO-COMPONENT HISTIDINE KINASE"/>
    <property type="match status" value="1"/>
</dbReference>
<keyword evidence="4" id="KW-0808">Transferase</keyword>
<evidence type="ECO:0000259" key="8">
    <source>
        <dbReference type="PROSITE" id="PS50109"/>
    </source>
</evidence>
<dbReference type="PRINTS" id="PR00344">
    <property type="entry name" value="BCTRLSENSOR"/>
</dbReference>
<keyword evidence="5" id="KW-0418">Kinase</keyword>
<evidence type="ECO:0000256" key="6">
    <source>
        <dbReference type="ARBA" id="ARBA00023012"/>
    </source>
</evidence>
<dbReference type="Gene3D" id="1.10.287.130">
    <property type="match status" value="1"/>
</dbReference>
<dbReference type="SUPFAM" id="SSF55781">
    <property type="entry name" value="GAF domain-like"/>
    <property type="match status" value="2"/>
</dbReference>
<dbReference type="Pfam" id="PF01590">
    <property type="entry name" value="GAF"/>
    <property type="match status" value="2"/>
</dbReference>
<accession>A0ABQ2WRE7</accession>
<name>A0ABQ2WRE7_9GAMM</name>
<proteinExistence type="predicted"/>
<dbReference type="Gene3D" id="3.30.565.10">
    <property type="entry name" value="Histidine kinase-like ATPase, C-terminal domain"/>
    <property type="match status" value="1"/>
</dbReference>
<dbReference type="Proteomes" id="UP000647585">
    <property type="component" value="Unassembled WGS sequence"/>
</dbReference>
<evidence type="ECO:0000256" key="4">
    <source>
        <dbReference type="ARBA" id="ARBA00022679"/>
    </source>
</evidence>
<reference evidence="10" key="1">
    <citation type="journal article" date="2019" name="Int. J. Syst. Evol. Microbiol.">
        <title>The Global Catalogue of Microorganisms (GCM) 10K type strain sequencing project: providing services to taxonomists for standard genome sequencing and annotation.</title>
        <authorList>
            <consortium name="The Broad Institute Genomics Platform"/>
            <consortium name="The Broad Institute Genome Sequencing Center for Infectious Disease"/>
            <person name="Wu L."/>
            <person name="Ma J."/>
        </authorList>
    </citation>
    <scope>NUCLEOTIDE SEQUENCE [LARGE SCALE GENOMIC DNA]</scope>
    <source>
        <strain evidence="10">KCTC 22157</strain>
    </source>
</reference>
<dbReference type="SMART" id="SM00387">
    <property type="entry name" value="HATPase_c"/>
    <property type="match status" value="1"/>
</dbReference>
<dbReference type="PANTHER" id="PTHR43711:SF1">
    <property type="entry name" value="HISTIDINE KINASE 1"/>
    <property type="match status" value="1"/>
</dbReference>
<dbReference type="InterPro" id="IPR005467">
    <property type="entry name" value="His_kinase_dom"/>
</dbReference>
<dbReference type="SMART" id="SM00388">
    <property type="entry name" value="HisKA"/>
    <property type="match status" value="1"/>
</dbReference>
<feature type="domain" description="Histidine kinase" evidence="8">
    <location>
        <begin position="351"/>
        <end position="570"/>
    </location>
</feature>
<dbReference type="InterPro" id="IPR050736">
    <property type="entry name" value="Sensor_HK_Regulatory"/>
</dbReference>
<keyword evidence="6" id="KW-0902">Two-component regulatory system</keyword>
<keyword evidence="3" id="KW-0597">Phosphoprotein</keyword>
<feature type="coiled-coil region" evidence="7">
    <location>
        <begin position="148"/>
        <end position="192"/>
    </location>
</feature>
<dbReference type="SMART" id="SM00065">
    <property type="entry name" value="GAF"/>
    <property type="match status" value="2"/>
</dbReference>
<dbReference type="SUPFAM" id="SSF55874">
    <property type="entry name" value="ATPase domain of HSP90 chaperone/DNA topoisomerase II/histidine kinase"/>
    <property type="match status" value="1"/>
</dbReference>
<dbReference type="InterPro" id="IPR036890">
    <property type="entry name" value="HATPase_C_sf"/>
</dbReference>
<dbReference type="InterPro" id="IPR029016">
    <property type="entry name" value="GAF-like_dom_sf"/>
</dbReference>
<evidence type="ECO:0000256" key="1">
    <source>
        <dbReference type="ARBA" id="ARBA00000085"/>
    </source>
</evidence>
<organism evidence="9 10">
    <name type="scientific">Halomonas johnsoniae</name>
    <dbReference type="NCBI Taxonomy" id="502832"/>
    <lineage>
        <taxon>Bacteria</taxon>
        <taxon>Pseudomonadati</taxon>
        <taxon>Pseudomonadota</taxon>
        <taxon>Gammaproteobacteria</taxon>
        <taxon>Oceanospirillales</taxon>
        <taxon>Halomonadaceae</taxon>
        <taxon>Halomonas</taxon>
    </lineage>
</organism>
<dbReference type="InterPro" id="IPR003661">
    <property type="entry name" value="HisK_dim/P_dom"/>
</dbReference>
<dbReference type="Pfam" id="PF00512">
    <property type="entry name" value="HisKA"/>
    <property type="match status" value="1"/>
</dbReference>
<dbReference type="InterPro" id="IPR003594">
    <property type="entry name" value="HATPase_dom"/>
</dbReference>
<dbReference type="Pfam" id="PF02518">
    <property type="entry name" value="HATPase_c"/>
    <property type="match status" value="1"/>
</dbReference>
<sequence>MVESEQARLQALHDLALLDTPPEERFDRFTRLAVQLFGVDIALVSLVDEERQWFKSRQGFVLTQTCREESFCAHAIQTDGIFEVEDASLDPRFRQNVLVTTRGGIRFYAGMPLTTSDGFRVGTLCIIHPEPRHLSLSERQALLDLAACVEEEINRTALEQELAAIRRARERLQQAEQQQRRLVSALTALNEISTSSALSISEQLNASLTLGCDYLGMQIGIVSRVEQGVFEVVAVQAPLDVPLNAGQCLPLANTYCDMTLQQPGVLAFEHASEGNARHHPCYSAFGLEAYIGSAIRLGDQPFGTISFSSAAPRAQAFAKSDELFLKLLSRWVGAALDRQRVDAMKSEFVSTVSHELRTPLTAMTGSIKLVMAGATGAVPQHTQQMLTLALKNGERLARLVNDLLDIEKLLAGKLHFVCHPQPLGALLNAAVQENQPYATEHDVTFVLKPLEQERWIHVDTLRFQQVMANLLSNAAKFSLSGGRVTIFCKEHDKNVRINVRDTGCGIPDEFKPRVFQKFSQADSSDRRVKGGTGLGLSICKAITEHMGGSIGFTSQQGQGSTFHVTFPWVEEQDRALH</sequence>
<dbReference type="EMBL" id="BMXO01000013">
    <property type="protein sequence ID" value="GGW63997.1"/>
    <property type="molecule type" value="Genomic_DNA"/>
</dbReference>
<evidence type="ECO:0000313" key="9">
    <source>
        <dbReference type="EMBL" id="GGW63997.1"/>
    </source>
</evidence>
<evidence type="ECO:0000256" key="2">
    <source>
        <dbReference type="ARBA" id="ARBA00012438"/>
    </source>
</evidence>
<dbReference type="InterPro" id="IPR036097">
    <property type="entry name" value="HisK_dim/P_sf"/>
</dbReference>
<dbReference type="CDD" id="cd00082">
    <property type="entry name" value="HisKA"/>
    <property type="match status" value="1"/>
</dbReference>
<dbReference type="PROSITE" id="PS50109">
    <property type="entry name" value="HIS_KIN"/>
    <property type="match status" value="1"/>
</dbReference>
<keyword evidence="10" id="KW-1185">Reference proteome</keyword>
<evidence type="ECO:0000256" key="5">
    <source>
        <dbReference type="ARBA" id="ARBA00022777"/>
    </source>
</evidence>
<dbReference type="EC" id="2.7.13.3" evidence="2"/>
<dbReference type="InterPro" id="IPR004358">
    <property type="entry name" value="Sig_transdc_His_kin-like_C"/>
</dbReference>
<evidence type="ECO:0000256" key="3">
    <source>
        <dbReference type="ARBA" id="ARBA00022553"/>
    </source>
</evidence>
<dbReference type="InterPro" id="IPR003018">
    <property type="entry name" value="GAF"/>
</dbReference>
<protein>
    <recommendedName>
        <fullName evidence="2">histidine kinase</fullName>
        <ecNumber evidence="2">2.7.13.3</ecNumber>
    </recommendedName>
</protein>
<evidence type="ECO:0000313" key="10">
    <source>
        <dbReference type="Proteomes" id="UP000647585"/>
    </source>
</evidence>
<evidence type="ECO:0000256" key="7">
    <source>
        <dbReference type="SAM" id="Coils"/>
    </source>
</evidence>
<gene>
    <name evidence="9" type="ORF">GCM10007158_25990</name>
</gene>